<dbReference type="InterPro" id="IPR018060">
    <property type="entry name" value="HTH_AraC"/>
</dbReference>
<proteinExistence type="predicted"/>
<keyword evidence="2" id="KW-0238">DNA-binding</keyword>
<sequence>MIIDDYPATIKFSLSTKSDVTTESSPLLPLYYRHNALKGAFVTYTAGDFGCFSTQEIRHENWVMGWLNFSINDPVTLAFTTDQPMVALICTLKGKVAYELPGYGSFTLQRGRYGFYYIPPQMENKVLLAEDEHNTVYFSFSAVFLSSFAEQHANFQELYTAQQNAVKTGNVFPVFKIGIEERRILDAIRNSNLAGPAKHIFLQARINDLLVSYFSSLETTDQGQLRVEDQQVRFREIELFIQENYHLPLKMQFLSRKAGMNLRSFEKGFKGYFGVKAKEYIEQLRVKLATDLLKNSDMPITAIAYHVGFAGTNYFSFVFRKIQHCSPREYRQRNEGKKMDKGEFL</sequence>
<accession>A0ABS5JBR5</accession>
<dbReference type="Gene3D" id="1.10.10.60">
    <property type="entry name" value="Homeodomain-like"/>
    <property type="match status" value="2"/>
</dbReference>
<feature type="domain" description="HTH araC/xylS-type" evidence="4">
    <location>
        <begin position="235"/>
        <end position="333"/>
    </location>
</feature>
<protein>
    <submittedName>
        <fullName evidence="5">Helix-turn-helix transcriptional regulator</fullName>
    </submittedName>
</protein>
<dbReference type="InterPro" id="IPR009057">
    <property type="entry name" value="Homeodomain-like_sf"/>
</dbReference>
<dbReference type="SMART" id="SM00342">
    <property type="entry name" value="HTH_ARAC"/>
    <property type="match status" value="1"/>
</dbReference>
<dbReference type="SUPFAM" id="SSF46689">
    <property type="entry name" value="Homeodomain-like"/>
    <property type="match status" value="1"/>
</dbReference>
<dbReference type="Proteomes" id="UP000676386">
    <property type="component" value="Unassembled WGS sequence"/>
</dbReference>
<dbReference type="PANTHER" id="PTHR43280:SF2">
    <property type="entry name" value="HTH-TYPE TRANSCRIPTIONAL REGULATOR EXSA"/>
    <property type="match status" value="1"/>
</dbReference>
<evidence type="ECO:0000256" key="1">
    <source>
        <dbReference type="ARBA" id="ARBA00023015"/>
    </source>
</evidence>
<organism evidence="5 6">
    <name type="scientific">Chitinophaga hostae</name>
    <dbReference type="NCBI Taxonomy" id="2831022"/>
    <lineage>
        <taxon>Bacteria</taxon>
        <taxon>Pseudomonadati</taxon>
        <taxon>Bacteroidota</taxon>
        <taxon>Chitinophagia</taxon>
        <taxon>Chitinophagales</taxon>
        <taxon>Chitinophagaceae</taxon>
        <taxon>Chitinophaga</taxon>
    </lineage>
</organism>
<dbReference type="RefSeq" id="WP_211977202.1">
    <property type="nucleotide sequence ID" value="NZ_CBFHAM010000018.1"/>
</dbReference>
<keyword evidence="1" id="KW-0805">Transcription regulation</keyword>
<dbReference type="Pfam" id="PF12833">
    <property type="entry name" value="HTH_18"/>
    <property type="match status" value="1"/>
</dbReference>
<dbReference type="PROSITE" id="PS01124">
    <property type="entry name" value="HTH_ARAC_FAMILY_2"/>
    <property type="match status" value="1"/>
</dbReference>
<evidence type="ECO:0000259" key="4">
    <source>
        <dbReference type="PROSITE" id="PS01124"/>
    </source>
</evidence>
<evidence type="ECO:0000256" key="3">
    <source>
        <dbReference type="ARBA" id="ARBA00023163"/>
    </source>
</evidence>
<keyword evidence="6" id="KW-1185">Reference proteome</keyword>
<dbReference type="PANTHER" id="PTHR43280">
    <property type="entry name" value="ARAC-FAMILY TRANSCRIPTIONAL REGULATOR"/>
    <property type="match status" value="1"/>
</dbReference>
<reference evidence="5 6" key="1">
    <citation type="submission" date="2021-04" db="EMBL/GenBank/DDBJ databases">
        <title>Chitinophaga sp. nov., isolated from the rhizosphere soil.</title>
        <authorList>
            <person name="He S."/>
        </authorList>
    </citation>
    <scope>NUCLEOTIDE SEQUENCE [LARGE SCALE GENOMIC DNA]</scope>
    <source>
        <strain evidence="5 6">2R12</strain>
    </source>
</reference>
<name>A0ABS5JBR5_9BACT</name>
<gene>
    <name evidence="5" type="ORF">KE626_32215</name>
</gene>
<evidence type="ECO:0000313" key="5">
    <source>
        <dbReference type="EMBL" id="MBS0032042.1"/>
    </source>
</evidence>
<keyword evidence="3" id="KW-0804">Transcription</keyword>
<dbReference type="EMBL" id="JAGTXB010000027">
    <property type="protein sequence ID" value="MBS0032042.1"/>
    <property type="molecule type" value="Genomic_DNA"/>
</dbReference>
<evidence type="ECO:0000313" key="6">
    <source>
        <dbReference type="Proteomes" id="UP000676386"/>
    </source>
</evidence>
<comment type="caution">
    <text evidence="5">The sequence shown here is derived from an EMBL/GenBank/DDBJ whole genome shotgun (WGS) entry which is preliminary data.</text>
</comment>
<evidence type="ECO:0000256" key="2">
    <source>
        <dbReference type="ARBA" id="ARBA00023125"/>
    </source>
</evidence>